<dbReference type="EMBL" id="KZ821255">
    <property type="protein sequence ID" value="PYH42066.1"/>
    <property type="molecule type" value="Genomic_DNA"/>
</dbReference>
<sequence>MPPYSRHMFAASRTAASSSLRRALTPVPTTPPIIPPRTLRSTPQPTYTNLRTLTTTTTTSSSSPGAPQQSPTHNQEHHQVPQKPPYPAASQTHTQAQPHDLPTQIRLLMRQVPYPVAIITATDPQQPQPQSQSQAPKTTSTSTSTSTTRFRGMTVSSFNTVTLHPSPIISFNVRRPSETLSALQSSGRFLVHLLAPTAQTAALAREFSRGNRHLAISEVATDTTLQGGAGGRQTQMHKQAAAAVAEAAPVGASEYDFTPLQPLVLENEGHDAGCLPLPLLRRRDSVVSSVTSTGREGQATTPNNDFPFVLECRLLPQSVQVQDHTIVVGRVVRAILSGKQGQQEGKEAAAVGGHATTKQEPRDLCLTYADTRFWEMGREL</sequence>
<dbReference type="Proteomes" id="UP000248349">
    <property type="component" value="Unassembled WGS sequence"/>
</dbReference>
<feature type="domain" description="Flavin reductase like" evidence="3">
    <location>
        <begin position="109"/>
        <end position="349"/>
    </location>
</feature>
<feature type="region of interest" description="Disordered" evidence="2">
    <location>
        <begin position="24"/>
        <end position="98"/>
    </location>
</feature>
<name>A0A318Z4R1_9EURO</name>
<dbReference type="RefSeq" id="XP_025428048.1">
    <property type="nucleotide sequence ID" value="XM_025578324.1"/>
</dbReference>
<dbReference type="GO" id="GO:0010181">
    <property type="term" value="F:FMN binding"/>
    <property type="evidence" value="ECO:0007669"/>
    <property type="project" value="InterPro"/>
</dbReference>
<evidence type="ECO:0000259" key="3">
    <source>
        <dbReference type="SMART" id="SM00903"/>
    </source>
</evidence>
<feature type="compositionally biased region" description="Polar residues" evidence="2">
    <location>
        <begin position="64"/>
        <end position="73"/>
    </location>
</feature>
<dbReference type="Pfam" id="PF01613">
    <property type="entry name" value="Flavin_Reduct"/>
    <property type="match status" value="1"/>
</dbReference>
<reference evidence="4 5" key="1">
    <citation type="submission" date="2016-12" db="EMBL/GenBank/DDBJ databases">
        <title>The genomes of Aspergillus section Nigri reveals drivers in fungal speciation.</title>
        <authorList>
            <consortium name="DOE Joint Genome Institute"/>
            <person name="Vesth T.C."/>
            <person name="Nybo J."/>
            <person name="Theobald S."/>
            <person name="Brandl J."/>
            <person name="Frisvad J.C."/>
            <person name="Nielsen K.F."/>
            <person name="Lyhne E.K."/>
            <person name="Kogle M.E."/>
            <person name="Kuo A."/>
            <person name="Riley R."/>
            <person name="Clum A."/>
            <person name="Nolan M."/>
            <person name="Lipzen A."/>
            <person name="Salamov A."/>
            <person name="Henrissat B."/>
            <person name="Wiebenga A."/>
            <person name="De Vries R.P."/>
            <person name="Grigoriev I.V."/>
            <person name="Mortensen U.H."/>
            <person name="Andersen M.R."/>
            <person name="Baker S.E."/>
        </authorList>
    </citation>
    <scope>NUCLEOTIDE SEQUENCE [LARGE SCALE GENOMIC DNA]</scope>
    <source>
        <strain evidence="4 5">JOP 1030-1</strain>
    </source>
</reference>
<dbReference type="PANTHER" id="PTHR30466:SF1">
    <property type="entry name" value="FMN REDUCTASE (NADH) RUTF"/>
    <property type="match status" value="1"/>
</dbReference>
<feature type="compositionally biased region" description="Low complexity" evidence="2">
    <location>
        <begin position="36"/>
        <end position="63"/>
    </location>
</feature>
<dbReference type="PANTHER" id="PTHR30466">
    <property type="entry name" value="FLAVIN REDUCTASE"/>
    <property type="match status" value="1"/>
</dbReference>
<evidence type="ECO:0000256" key="1">
    <source>
        <dbReference type="ARBA" id="ARBA00023002"/>
    </source>
</evidence>
<keyword evidence="1" id="KW-0560">Oxidoreductase</keyword>
<dbReference type="STRING" id="1450539.A0A318Z4R1"/>
<evidence type="ECO:0000313" key="4">
    <source>
        <dbReference type="EMBL" id="PYH42066.1"/>
    </source>
</evidence>
<dbReference type="InterPro" id="IPR002563">
    <property type="entry name" value="Flavin_Rdtase-like_dom"/>
</dbReference>
<proteinExistence type="predicted"/>
<gene>
    <name evidence="4" type="ORF">BP01DRAFT_394457</name>
</gene>
<dbReference type="AlphaFoldDB" id="A0A318Z4R1"/>
<accession>A0A318Z4R1</accession>
<protein>
    <recommendedName>
        <fullName evidence="3">Flavin reductase like domain-containing protein</fullName>
    </recommendedName>
</protein>
<dbReference type="SUPFAM" id="SSF50475">
    <property type="entry name" value="FMN-binding split barrel"/>
    <property type="match status" value="1"/>
</dbReference>
<dbReference type="Gene3D" id="2.30.110.10">
    <property type="entry name" value="Electron Transport, Fmn-binding Protein, Chain A"/>
    <property type="match status" value="2"/>
</dbReference>
<organism evidence="4 5">
    <name type="scientific">Aspergillus saccharolyticus JOP 1030-1</name>
    <dbReference type="NCBI Taxonomy" id="1450539"/>
    <lineage>
        <taxon>Eukaryota</taxon>
        <taxon>Fungi</taxon>
        <taxon>Dikarya</taxon>
        <taxon>Ascomycota</taxon>
        <taxon>Pezizomycotina</taxon>
        <taxon>Eurotiomycetes</taxon>
        <taxon>Eurotiomycetidae</taxon>
        <taxon>Eurotiales</taxon>
        <taxon>Aspergillaceae</taxon>
        <taxon>Aspergillus</taxon>
        <taxon>Aspergillus subgen. Circumdati</taxon>
    </lineage>
</organism>
<evidence type="ECO:0000313" key="5">
    <source>
        <dbReference type="Proteomes" id="UP000248349"/>
    </source>
</evidence>
<feature type="compositionally biased region" description="Low complexity" evidence="2">
    <location>
        <begin position="123"/>
        <end position="148"/>
    </location>
</feature>
<feature type="region of interest" description="Disordered" evidence="2">
    <location>
        <begin position="123"/>
        <end position="150"/>
    </location>
</feature>
<dbReference type="InterPro" id="IPR050268">
    <property type="entry name" value="NADH-dep_flavin_reductase"/>
</dbReference>
<keyword evidence="5" id="KW-1185">Reference proteome</keyword>
<dbReference type="GeneID" id="37079553"/>
<evidence type="ECO:0000256" key="2">
    <source>
        <dbReference type="SAM" id="MobiDB-lite"/>
    </source>
</evidence>
<dbReference type="InterPro" id="IPR012349">
    <property type="entry name" value="Split_barrel_FMN-bd"/>
</dbReference>
<dbReference type="OrthoDB" id="2015405at2759"/>
<dbReference type="GO" id="GO:0042602">
    <property type="term" value="F:riboflavin reductase (NADPH) activity"/>
    <property type="evidence" value="ECO:0007669"/>
    <property type="project" value="TreeGrafter"/>
</dbReference>
<dbReference type="SMART" id="SM00903">
    <property type="entry name" value="Flavin_Reduct"/>
    <property type="match status" value="1"/>
</dbReference>